<keyword evidence="12" id="KW-1185">Reference proteome</keyword>
<evidence type="ECO:0000256" key="6">
    <source>
        <dbReference type="ARBA" id="ARBA00022847"/>
    </source>
</evidence>
<dbReference type="PROSITE" id="PS50283">
    <property type="entry name" value="NA_SOLUT_SYMP_3"/>
    <property type="match status" value="1"/>
</dbReference>
<evidence type="ECO:0000256" key="8">
    <source>
        <dbReference type="ARBA" id="ARBA00023136"/>
    </source>
</evidence>
<feature type="transmembrane region" description="Helical" evidence="10">
    <location>
        <begin position="247"/>
        <end position="268"/>
    </location>
</feature>
<dbReference type="NCBIfam" id="TIGR00813">
    <property type="entry name" value="sss"/>
    <property type="match status" value="1"/>
</dbReference>
<evidence type="ECO:0000256" key="3">
    <source>
        <dbReference type="ARBA" id="ARBA00022448"/>
    </source>
</evidence>
<dbReference type="CDD" id="cd11480">
    <property type="entry name" value="SLC5sbd_u4"/>
    <property type="match status" value="1"/>
</dbReference>
<dbReference type="PANTHER" id="PTHR48086:SF6">
    <property type="entry name" value="CATION_ACETATE SYMPORTER ACTP"/>
    <property type="match status" value="1"/>
</dbReference>
<evidence type="ECO:0000256" key="1">
    <source>
        <dbReference type="ARBA" id="ARBA00004651"/>
    </source>
</evidence>
<dbReference type="InterPro" id="IPR050277">
    <property type="entry name" value="Sodium:Solute_Symporter"/>
</dbReference>
<dbReference type="InterPro" id="IPR001734">
    <property type="entry name" value="Na/solute_symporter"/>
</dbReference>
<comment type="similarity">
    <text evidence="2 9">Belongs to the sodium:solute symporter (SSF) (TC 2.A.21) family.</text>
</comment>
<dbReference type="PANTHER" id="PTHR48086">
    <property type="entry name" value="SODIUM/PROLINE SYMPORTER-RELATED"/>
    <property type="match status" value="1"/>
</dbReference>
<comment type="subcellular location">
    <subcellularLocation>
        <location evidence="1">Cell membrane</location>
        <topology evidence="1">Multi-pass membrane protein</topology>
    </subcellularLocation>
</comment>
<keyword evidence="7 10" id="KW-1133">Transmembrane helix</keyword>
<feature type="transmembrane region" description="Helical" evidence="10">
    <location>
        <begin position="332"/>
        <end position="361"/>
    </location>
</feature>
<keyword evidence="8 10" id="KW-0472">Membrane</keyword>
<feature type="transmembrane region" description="Helical" evidence="10">
    <location>
        <begin position="130"/>
        <end position="157"/>
    </location>
</feature>
<dbReference type="InterPro" id="IPR038377">
    <property type="entry name" value="Na/Glc_symporter_sf"/>
</dbReference>
<evidence type="ECO:0000313" key="12">
    <source>
        <dbReference type="Proteomes" id="UP000641910"/>
    </source>
</evidence>
<evidence type="ECO:0000256" key="5">
    <source>
        <dbReference type="ARBA" id="ARBA00022692"/>
    </source>
</evidence>
<gene>
    <name evidence="11" type="ORF">I8U22_05575</name>
</gene>
<feature type="transmembrane region" description="Helical" evidence="10">
    <location>
        <begin position="438"/>
        <end position="458"/>
    </location>
</feature>
<dbReference type="Gene3D" id="1.20.1730.10">
    <property type="entry name" value="Sodium/glucose cotransporter"/>
    <property type="match status" value="1"/>
</dbReference>
<evidence type="ECO:0000256" key="7">
    <source>
        <dbReference type="ARBA" id="ARBA00022989"/>
    </source>
</evidence>
<feature type="transmembrane region" description="Helical" evidence="10">
    <location>
        <begin position="382"/>
        <end position="401"/>
    </location>
</feature>
<feature type="transmembrane region" description="Helical" evidence="10">
    <location>
        <begin position="20"/>
        <end position="38"/>
    </location>
</feature>
<keyword evidence="5 10" id="KW-0812">Transmembrane</keyword>
<dbReference type="EMBL" id="JAECVU010000002">
    <property type="protein sequence ID" value="MBH8588291.1"/>
    <property type="molecule type" value="Genomic_DNA"/>
</dbReference>
<reference evidence="11 12" key="1">
    <citation type="submission" date="2020-12" db="EMBL/GenBank/DDBJ databases">
        <title>WGS of Thermoactinomyces spp.</title>
        <authorList>
            <person name="Cheng K."/>
        </authorList>
    </citation>
    <scope>NUCLEOTIDE SEQUENCE [LARGE SCALE GENOMIC DNA]</scope>
    <source>
        <strain evidence="12">CICC 10650\ACCC 41061</strain>
    </source>
</reference>
<feature type="transmembrane region" description="Helical" evidence="10">
    <location>
        <begin position="88"/>
        <end position="109"/>
    </location>
</feature>
<evidence type="ECO:0000256" key="4">
    <source>
        <dbReference type="ARBA" id="ARBA00022475"/>
    </source>
</evidence>
<dbReference type="Pfam" id="PF00474">
    <property type="entry name" value="SSF"/>
    <property type="match status" value="1"/>
</dbReference>
<feature type="transmembrane region" description="Helical" evidence="10">
    <location>
        <begin position="169"/>
        <end position="189"/>
    </location>
</feature>
<evidence type="ECO:0000256" key="10">
    <source>
        <dbReference type="SAM" id="Phobius"/>
    </source>
</evidence>
<keyword evidence="3" id="KW-0813">Transport</keyword>
<comment type="caution">
    <text evidence="11">The sequence shown here is derived from an EMBL/GenBank/DDBJ whole genome shotgun (WGS) entry which is preliminary data.</text>
</comment>
<evidence type="ECO:0000256" key="2">
    <source>
        <dbReference type="ARBA" id="ARBA00006434"/>
    </source>
</evidence>
<organism evidence="11 12">
    <name type="scientific">Thermoactinomyces vulgaris</name>
    <dbReference type="NCBI Taxonomy" id="2026"/>
    <lineage>
        <taxon>Bacteria</taxon>
        <taxon>Bacillati</taxon>
        <taxon>Bacillota</taxon>
        <taxon>Bacilli</taxon>
        <taxon>Bacillales</taxon>
        <taxon>Thermoactinomycetaceae</taxon>
        <taxon>Thermoactinomyces</taxon>
    </lineage>
</organism>
<feature type="transmembrane region" description="Helical" evidence="10">
    <location>
        <begin position="59"/>
        <end position="82"/>
    </location>
</feature>
<feature type="transmembrane region" description="Helical" evidence="10">
    <location>
        <begin position="196"/>
        <end position="214"/>
    </location>
</feature>
<proteinExistence type="inferred from homology"/>
<keyword evidence="4" id="KW-1003">Cell membrane</keyword>
<name>A0ABS0QG86_THEVU</name>
<dbReference type="Proteomes" id="UP000641910">
    <property type="component" value="Unassembled WGS sequence"/>
</dbReference>
<protein>
    <submittedName>
        <fullName evidence="11">Cation acetate symporter</fullName>
    </submittedName>
</protein>
<evidence type="ECO:0000313" key="11">
    <source>
        <dbReference type="EMBL" id="MBH8588291.1"/>
    </source>
</evidence>
<accession>A0ABS0QG86</accession>
<evidence type="ECO:0000256" key="9">
    <source>
        <dbReference type="RuleBase" id="RU362091"/>
    </source>
</evidence>
<sequence>MDSASDRETEEGSFVNTTAFSLFLVIVLLTLLVTYWAAKRTQTTTDFYAAGRSIKGWQNGIAIAGDYMSAASFLGIAGLIALGGFDGFLYSVGWLVAYLVVLIIVAEPLRNSGRYTLADMLAYRMRAKPVRSAAALSTLAISTFYMIAQLVGAGGIIKLLLGIDFEVSIVMIGILMILYVAFGGMLATTWVQIIKAVLLMAGTVLLSFLVLARFDFSMVEMFNQVSDKLGQRFLEPGLLYTNPLDNISLGLALLAGTAGLPHILIRFYTVPTAKEARTSVVWAMFIIGAFYIMTTFLGFGSAILVGQEKIIAADQAGNMAAPLLAEALGGNFFLAFISAVAFATILAVMAGLVISAAGAFAHDFYSNVLRGGKATEKEQMQVAKWASVGVGIVSIILAILAKNQNVAFLVSLAFAVAASANLPVILFSLFWKRFNTTGAVTGILTGLFSSIFLVLISPNLMDPEDALFPLGNPAIVSVPLGFIGAWLGTVFSREPEAEQKFTELYVRSNTGIGSE</sequence>
<feature type="transmembrane region" description="Helical" evidence="10">
    <location>
        <begin position="407"/>
        <end position="431"/>
    </location>
</feature>
<feature type="transmembrane region" description="Helical" evidence="10">
    <location>
        <begin position="280"/>
        <end position="305"/>
    </location>
</feature>
<feature type="transmembrane region" description="Helical" evidence="10">
    <location>
        <begin position="470"/>
        <end position="491"/>
    </location>
</feature>
<keyword evidence="6" id="KW-0769">Symport</keyword>